<dbReference type="PRINTS" id="PR00320">
    <property type="entry name" value="GPROTEINBRPT"/>
</dbReference>
<comment type="similarity">
    <text evidence="5">Belongs to the WD repeat MORG1 family.</text>
</comment>
<dbReference type="PANTHER" id="PTHR22842">
    <property type="entry name" value="WD40 REPEAT PROTEIN"/>
    <property type="match status" value="1"/>
</dbReference>
<dbReference type="InterPro" id="IPR051980">
    <property type="entry name" value="WD_repeat_MORG1"/>
</dbReference>
<dbReference type="EnsemblMetazoa" id="Aqu2.1.34284_001">
    <property type="protein sequence ID" value="Aqu2.1.34284_001"/>
    <property type="gene ID" value="Aqu2.1.34284"/>
</dbReference>
<dbReference type="PANTHER" id="PTHR22842:SF3">
    <property type="entry name" value="WD REPEAT DOMAIN-CONTAINING PROTEIN 83"/>
    <property type="match status" value="1"/>
</dbReference>
<evidence type="ECO:0000256" key="5">
    <source>
        <dbReference type="ARBA" id="ARBA00038145"/>
    </source>
</evidence>
<dbReference type="OrthoDB" id="71437at2759"/>
<keyword evidence="10" id="KW-1185">Reference proteome</keyword>
<dbReference type="SUPFAM" id="SSF50978">
    <property type="entry name" value="WD40 repeat-like"/>
    <property type="match status" value="1"/>
</dbReference>
<dbReference type="OMA" id="GGKICCC"/>
<evidence type="ECO:0000313" key="10">
    <source>
        <dbReference type="Proteomes" id="UP000007879"/>
    </source>
</evidence>
<dbReference type="Pfam" id="PF00400">
    <property type="entry name" value="WD40"/>
    <property type="match status" value="5"/>
</dbReference>
<feature type="repeat" description="WD" evidence="8">
    <location>
        <begin position="96"/>
        <end position="128"/>
    </location>
</feature>
<dbReference type="GO" id="GO:0005737">
    <property type="term" value="C:cytoplasm"/>
    <property type="evidence" value="ECO:0007669"/>
    <property type="project" value="UniProtKB-SubCell"/>
</dbReference>
<dbReference type="GO" id="GO:0071013">
    <property type="term" value="C:catalytic step 2 spliceosome"/>
    <property type="evidence" value="ECO:0007669"/>
    <property type="project" value="TreeGrafter"/>
</dbReference>
<dbReference type="InterPro" id="IPR036322">
    <property type="entry name" value="WD40_repeat_dom_sf"/>
</dbReference>
<dbReference type="SMART" id="SM00320">
    <property type="entry name" value="WD40"/>
    <property type="match status" value="7"/>
</dbReference>
<sequence>MAALPNQLAHEFHGHQDAIRAIRFTKSGEYCLTCSADKTVRLWNPHRGLGIKTYKGPGQEVLDATAAHDNGRIVCGGRDKVVYLLDVSTGQPIRKYRGHYGAINCVKFNEESSVIITGSYDSTVRVWDCKSRTYDPVQVMEEAKDSITSLFVSNHEILTGSVDGKARRYDIRFGKLFSDTVGQPVTSVSLSRDGLCVLVSSLDNHIRLLDKENGELLNTFKSHSNTEYKIDSSLTHDDSHIVSGSEDGKIYFWDLVEGNVVQTLKQSQSSSCIVYSLSYHPNAACLLSAGSEGPVKVWKRQEDMKEDEDEDD</sequence>
<keyword evidence="2" id="KW-0963">Cytoplasm</keyword>
<dbReference type="STRING" id="400682.A0A1X7V3B1"/>
<name>A0A1X7V3B1_AMPQE</name>
<accession>A0A1X7V3B1</accession>
<reference evidence="9" key="2">
    <citation type="submission" date="2017-05" db="UniProtKB">
        <authorList>
            <consortium name="EnsemblMetazoa"/>
        </authorList>
    </citation>
    <scope>IDENTIFICATION</scope>
</reference>
<evidence type="ECO:0000313" key="9">
    <source>
        <dbReference type="EnsemblMetazoa" id="Aqu2.1.34284_001"/>
    </source>
</evidence>
<dbReference type="PROSITE" id="PS00678">
    <property type="entry name" value="WD_REPEATS_1"/>
    <property type="match status" value="1"/>
</dbReference>
<protein>
    <recommendedName>
        <fullName evidence="6">WD repeat domain-containing protein 83</fullName>
    </recommendedName>
    <alternativeName>
        <fullName evidence="7">Mitogen-activated protein kinase organizer 1</fullName>
    </alternativeName>
</protein>
<dbReference type="Proteomes" id="UP000007879">
    <property type="component" value="Unassembled WGS sequence"/>
</dbReference>
<dbReference type="AlphaFoldDB" id="A0A1X7V3B1"/>
<evidence type="ECO:0000256" key="7">
    <source>
        <dbReference type="ARBA" id="ARBA00042222"/>
    </source>
</evidence>
<evidence type="ECO:0000256" key="6">
    <source>
        <dbReference type="ARBA" id="ARBA00040453"/>
    </source>
</evidence>
<evidence type="ECO:0000256" key="1">
    <source>
        <dbReference type="ARBA" id="ARBA00004496"/>
    </source>
</evidence>
<dbReference type="InterPro" id="IPR020472">
    <property type="entry name" value="WD40_PAC1"/>
</dbReference>
<dbReference type="PROSITE" id="PS50082">
    <property type="entry name" value="WD_REPEATS_2"/>
    <property type="match status" value="4"/>
</dbReference>
<dbReference type="GO" id="GO:0000398">
    <property type="term" value="P:mRNA splicing, via spliceosome"/>
    <property type="evidence" value="ECO:0007669"/>
    <property type="project" value="TreeGrafter"/>
</dbReference>
<dbReference type="EnsemblMetazoa" id="XM_003385856.3">
    <property type="protein sequence ID" value="XP_003385904.1"/>
    <property type="gene ID" value="LOC100641249"/>
</dbReference>
<dbReference type="Gene3D" id="2.130.10.10">
    <property type="entry name" value="YVTN repeat-like/Quinoprotein amine dehydrogenase"/>
    <property type="match status" value="1"/>
</dbReference>
<dbReference type="InterPro" id="IPR015943">
    <property type="entry name" value="WD40/YVTN_repeat-like_dom_sf"/>
</dbReference>
<comment type="subcellular location">
    <subcellularLocation>
        <location evidence="1">Cytoplasm</location>
    </subcellularLocation>
</comment>
<evidence type="ECO:0000256" key="2">
    <source>
        <dbReference type="ARBA" id="ARBA00022490"/>
    </source>
</evidence>
<dbReference type="InterPro" id="IPR019775">
    <property type="entry name" value="WD40_repeat_CS"/>
</dbReference>
<evidence type="ECO:0000256" key="8">
    <source>
        <dbReference type="PROSITE-ProRule" id="PRU00221"/>
    </source>
</evidence>
<feature type="repeat" description="WD" evidence="8">
    <location>
        <begin position="274"/>
        <end position="299"/>
    </location>
</feature>
<dbReference type="InterPro" id="IPR001680">
    <property type="entry name" value="WD40_rpt"/>
</dbReference>
<reference evidence="10" key="1">
    <citation type="journal article" date="2010" name="Nature">
        <title>The Amphimedon queenslandica genome and the evolution of animal complexity.</title>
        <authorList>
            <person name="Srivastava M."/>
            <person name="Simakov O."/>
            <person name="Chapman J."/>
            <person name="Fahey B."/>
            <person name="Gauthier M.E."/>
            <person name="Mitros T."/>
            <person name="Richards G.S."/>
            <person name="Conaco C."/>
            <person name="Dacre M."/>
            <person name="Hellsten U."/>
            <person name="Larroux C."/>
            <person name="Putnam N.H."/>
            <person name="Stanke M."/>
            <person name="Adamska M."/>
            <person name="Darling A."/>
            <person name="Degnan S.M."/>
            <person name="Oakley T.H."/>
            <person name="Plachetzki D.C."/>
            <person name="Zhai Y."/>
            <person name="Adamski M."/>
            <person name="Calcino A."/>
            <person name="Cummins S.F."/>
            <person name="Goodstein D.M."/>
            <person name="Harris C."/>
            <person name="Jackson D.J."/>
            <person name="Leys S.P."/>
            <person name="Shu S."/>
            <person name="Woodcroft B.J."/>
            <person name="Vervoort M."/>
            <person name="Kosik K.S."/>
            <person name="Manning G."/>
            <person name="Degnan B.M."/>
            <person name="Rokhsar D.S."/>
        </authorList>
    </citation>
    <scope>NUCLEOTIDE SEQUENCE [LARGE SCALE GENOMIC DNA]</scope>
</reference>
<keyword evidence="3 8" id="KW-0853">WD repeat</keyword>
<organism evidence="9">
    <name type="scientific">Amphimedon queenslandica</name>
    <name type="common">Sponge</name>
    <dbReference type="NCBI Taxonomy" id="400682"/>
    <lineage>
        <taxon>Eukaryota</taxon>
        <taxon>Metazoa</taxon>
        <taxon>Porifera</taxon>
        <taxon>Demospongiae</taxon>
        <taxon>Heteroscleromorpha</taxon>
        <taxon>Haplosclerida</taxon>
        <taxon>Niphatidae</taxon>
        <taxon>Amphimedon</taxon>
    </lineage>
</organism>
<dbReference type="KEGG" id="aqu:100641249"/>
<feature type="repeat" description="WD" evidence="8">
    <location>
        <begin position="12"/>
        <end position="44"/>
    </location>
</feature>
<proteinExistence type="inferred from homology"/>
<feature type="repeat" description="WD" evidence="8">
    <location>
        <begin position="237"/>
        <end position="263"/>
    </location>
</feature>
<dbReference type="InParanoid" id="A0A1X7V3B1"/>
<gene>
    <name evidence="9" type="primary">100641249</name>
</gene>
<dbReference type="eggNOG" id="KOG0316">
    <property type="taxonomic scope" value="Eukaryota"/>
</dbReference>
<dbReference type="CDD" id="cd00200">
    <property type="entry name" value="WD40"/>
    <property type="match status" value="1"/>
</dbReference>
<evidence type="ECO:0000256" key="4">
    <source>
        <dbReference type="ARBA" id="ARBA00022737"/>
    </source>
</evidence>
<evidence type="ECO:0000256" key="3">
    <source>
        <dbReference type="ARBA" id="ARBA00022574"/>
    </source>
</evidence>
<dbReference type="PROSITE" id="PS50294">
    <property type="entry name" value="WD_REPEATS_REGION"/>
    <property type="match status" value="2"/>
</dbReference>
<keyword evidence="4" id="KW-0677">Repeat</keyword>